<dbReference type="Proteomes" id="UP000034841">
    <property type="component" value="Unassembled WGS sequence"/>
</dbReference>
<dbReference type="AlphaFoldDB" id="A0A0F8BKE3"/>
<name>A0A0F8BKE3_CERFI</name>
<evidence type="ECO:0008006" key="4">
    <source>
        <dbReference type="Google" id="ProtNLM"/>
    </source>
</evidence>
<sequence length="73" mass="8495">MAGHGHPPLDPAFAKLNDMQTKRYQYFRWTPRTARISFIYIFVVPSIVGMMAYKMDGLLDFRAKRKGDSLLEK</sequence>
<evidence type="ECO:0000313" key="2">
    <source>
        <dbReference type="EMBL" id="KKF92808.1"/>
    </source>
</evidence>
<protein>
    <recommendedName>
        <fullName evidence="4">NADH-ubiquinone oxidoreductase B15 subunit</fullName>
    </recommendedName>
</protein>
<keyword evidence="1" id="KW-1133">Transmembrane helix</keyword>
<dbReference type="PANTHER" id="PTHR39476:SF1">
    <property type="entry name" value="NADH DEHYDROGENASE [UBIQUINONE] 1 BETA SUBCOMPLEX SUBUNIT 4"/>
    <property type="match status" value="1"/>
</dbReference>
<reference evidence="2 3" key="1">
    <citation type="submission" date="2015-04" db="EMBL/GenBank/DDBJ databases">
        <title>Genome sequence of Ceratocystis platani, a major pathogen of plane trees.</title>
        <authorList>
            <person name="Belbahri L."/>
        </authorList>
    </citation>
    <scope>NUCLEOTIDE SEQUENCE [LARGE SCALE GENOMIC DNA]</scope>
    <source>
        <strain evidence="2 3">CFO</strain>
    </source>
</reference>
<accession>A0A0F8BKE3</accession>
<keyword evidence="1" id="KW-0812">Transmembrane</keyword>
<keyword evidence="3" id="KW-1185">Reference proteome</keyword>
<dbReference type="EMBL" id="LBBL01000318">
    <property type="protein sequence ID" value="KKF92808.1"/>
    <property type="molecule type" value="Genomic_DNA"/>
</dbReference>
<evidence type="ECO:0000256" key="1">
    <source>
        <dbReference type="SAM" id="Phobius"/>
    </source>
</evidence>
<proteinExistence type="predicted"/>
<organism evidence="2 3">
    <name type="scientific">Ceratocystis fimbriata f. sp. platani</name>
    <dbReference type="NCBI Taxonomy" id="88771"/>
    <lineage>
        <taxon>Eukaryota</taxon>
        <taxon>Fungi</taxon>
        <taxon>Dikarya</taxon>
        <taxon>Ascomycota</taxon>
        <taxon>Pezizomycotina</taxon>
        <taxon>Sordariomycetes</taxon>
        <taxon>Hypocreomycetidae</taxon>
        <taxon>Microascales</taxon>
        <taxon>Ceratocystidaceae</taxon>
        <taxon>Ceratocystis</taxon>
    </lineage>
</organism>
<evidence type="ECO:0000313" key="3">
    <source>
        <dbReference type="Proteomes" id="UP000034841"/>
    </source>
</evidence>
<dbReference type="OrthoDB" id="15108at2759"/>
<feature type="transmembrane region" description="Helical" evidence="1">
    <location>
        <begin position="36"/>
        <end position="55"/>
    </location>
</feature>
<dbReference type="PANTHER" id="PTHR39476">
    <property type="entry name" value="NADH:UBIQUINONE OXIDOREDUCTASE 6.6KD SUBUNIT"/>
    <property type="match status" value="1"/>
</dbReference>
<comment type="caution">
    <text evidence="2">The sequence shown here is derived from an EMBL/GenBank/DDBJ whole genome shotgun (WGS) entry which is preliminary data.</text>
</comment>
<keyword evidence="1" id="KW-0472">Membrane</keyword>
<gene>
    <name evidence="2" type="ORF">CFO_g4836</name>
</gene>